<organism evidence="2 3">
    <name type="scientific">Trifolium subterraneum</name>
    <name type="common">Subterranean clover</name>
    <dbReference type="NCBI Taxonomy" id="3900"/>
    <lineage>
        <taxon>Eukaryota</taxon>
        <taxon>Viridiplantae</taxon>
        <taxon>Streptophyta</taxon>
        <taxon>Embryophyta</taxon>
        <taxon>Tracheophyta</taxon>
        <taxon>Spermatophyta</taxon>
        <taxon>Magnoliopsida</taxon>
        <taxon>eudicotyledons</taxon>
        <taxon>Gunneridae</taxon>
        <taxon>Pentapetalae</taxon>
        <taxon>rosids</taxon>
        <taxon>fabids</taxon>
        <taxon>Fabales</taxon>
        <taxon>Fabaceae</taxon>
        <taxon>Papilionoideae</taxon>
        <taxon>50 kb inversion clade</taxon>
        <taxon>NPAAA clade</taxon>
        <taxon>Hologalegina</taxon>
        <taxon>IRL clade</taxon>
        <taxon>Trifolieae</taxon>
        <taxon>Trifolium</taxon>
    </lineage>
</organism>
<reference evidence="3" key="1">
    <citation type="journal article" date="2017" name="Front. Plant Sci.">
        <title>Climate Clever Clovers: New Paradigm to Reduce the Environmental Footprint of Ruminants by Breeding Low Methanogenic Forages Utilizing Haplotype Variation.</title>
        <authorList>
            <person name="Kaur P."/>
            <person name="Appels R."/>
            <person name="Bayer P.E."/>
            <person name="Keeble-Gagnere G."/>
            <person name="Wang J."/>
            <person name="Hirakawa H."/>
            <person name="Shirasawa K."/>
            <person name="Vercoe P."/>
            <person name="Stefanova K."/>
            <person name="Durmic Z."/>
            <person name="Nichols P."/>
            <person name="Revell C."/>
            <person name="Isobe S.N."/>
            <person name="Edwards D."/>
            <person name="Erskine W."/>
        </authorList>
    </citation>
    <scope>NUCLEOTIDE SEQUENCE [LARGE SCALE GENOMIC DNA]</scope>
    <source>
        <strain evidence="3">cv. Daliak</strain>
    </source>
</reference>
<dbReference type="Gene3D" id="1.10.220.150">
    <property type="entry name" value="Arf GTPase activating protein"/>
    <property type="match status" value="1"/>
</dbReference>
<feature type="region of interest" description="Disordered" evidence="1">
    <location>
        <begin position="448"/>
        <end position="494"/>
    </location>
</feature>
<feature type="region of interest" description="Disordered" evidence="1">
    <location>
        <begin position="294"/>
        <end position="357"/>
    </location>
</feature>
<feature type="compositionally biased region" description="Polar residues" evidence="1">
    <location>
        <begin position="240"/>
        <end position="261"/>
    </location>
</feature>
<dbReference type="GO" id="GO:0005096">
    <property type="term" value="F:GTPase activator activity"/>
    <property type="evidence" value="ECO:0007669"/>
    <property type="project" value="InterPro"/>
</dbReference>
<sequence>MAKFTSQEVTALQEGGNQRAREIYFKEWDARNSFPDSRLRDFIKHVYVDRRFTGDSTSDKPPRGDKDGSDEKRRIEAYQGGSKSPPYVDTHERRYSDRSSPGGRSPGYDQESRQYGDYKRSPGRPPVITDWRREDRRTSDGDYKAEIQSPERASGLGSSSPPVVRPVRDILGENVVPLRISGPPKPNSGKAADASALTQRTASSGSLVSSNERRVDIKLETTKSLIDFDADPEPVAPTISQAQQTSVPQPFLQQGNSSDDNWASFDVASEVKANPSASNLNPLESELSQLSVPASLPSQASGVQGPNPPSGASVPFPGLATVNNVGHWASSQHQQPTFPTVASQQFPPSVGSAVNSQPSHVPYVPTGQGHPNTPIPHAYHHVSKFSNEGLNSVVSQPSAVEVKPSGRTELPEDLFTVKHSSFPAPGLGWQMGLPQGMGISTQYNAMPVSSFSQPSRSTNPFDVSSRQTPDQAPSFPSMSSLHGALPSLSPSLPMQLPNPSNPLHAWSPPLPNAGTMHSSTLGHPPNAWTPPLQPFQGALPNIPPSGTMYPSSQGNPSRAWTPTPSSSYASVLPQQAHTHASTLGSGSYMGQPMATNIPMPRQETGNFRTEGGIFGLSNPGQQLTDSPSTTPTPNSFPKGGNPFG</sequence>
<accession>A0A2Z6MIG9</accession>
<feature type="compositionally biased region" description="Basic and acidic residues" evidence="1">
    <location>
        <begin position="130"/>
        <end position="145"/>
    </location>
</feature>
<protein>
    <recommendedName>
        <fullName evidence="4">Arf-GAP domain-containing protein</fullName>
    </recommendedName>
</protein>
<feature type="region of interest" description="Disordered" evidence="1">
    <location>
        <begin position="240"/>
        <end position="262"/>
    </location>
</feature>
<keyword evidence="3" id="KW-1185">Reference proteome</keyword>
<feature type="compositionally biased region" description="Low complexity" evidence="1">
    <location>
        <begin position="479"/>
        <end position="494"/>
    </location>
</feature>
<feature type="region of interest" description="Disordered" evidence="1">
    <location>
        <begin position="602"/>
        <end position="644"/>
    </location>
</feature>
<feature type="compositionally biased region" description="Polar residues" evidence="1">
    <location>
        <begin position="294"/>
        <end position="304"/>
    </location>
</feature>
<dbReference type="AlphaFoldDB" id="A0A2Z6MIG9"/>
<evidence type="ECO:0008006" key="4">
    <source>
        <dbReference type="Google" id="ProtNLM"/>
    </source>
</evidence>
<feature type="compositionally biased region" description="Polar residues" evidence="1">
    <location>
        <begin position="196"/>
        <end position="210"/>
    </location>
</feature>
<dbReference type="OrthoDB" id="6036at2759"/>
<evidence type="ECO:0000313" key="2">
    <source>
        <dbReference type="EMBL" id="GAU32456.1"/>
    </source>
</evidence>
<name>A0A2Z6MIG9_TRISU</name>
<dbReference type="EMBL" id="DF973492">
    <property type="protein sequence ID" value="GAU32456.1"/>
    <property type="molecule type" value="Genomic_DNA"/>
</dbReference>
<feature type="compositionally biased region" description="Low complexity" evidence="1">
    <location>
        <begin position="98"/>
        <end position="109"/>
    </location>
</feature>
<dbReference type="InterPro" id="IPR044820">
    <property type="entry name" value="AGD14-like"/>
</dbReference>
<evidence type="ECO:0000313" key="3">
    <source>
        <dbReference type="Proteomes" id="UP000242715"/>
    </source>
</evidence>
<gene>
    <name evidence="2" type="ORF">TSUD_144650</name>
</gene>
<dbReference type="InterPro" id="IPR038508">
    <property type="entry name" value="ArfGAP_dom_sf"/>
</dbReference>
<dbReference type="Proteomes" id="UP000242715">
    <property type="component" value="Unassembled WGS sequence"/>
</dbReference>
<feature type="region of interest" description="Disordered" evidence="1">
    <location>
        <begin position="50"/>
        <end position="216"/>
    </location>
</feature>
<feature type="compositionally biased region" description="Polar residues" evidence="1">
    <location>
        <begin position="448"/>
        <end position="478"/>
    </location>
</feature>
<feature type="compositionally biased region" description="Basic and acidic residues" evidence="1">
    <location>
        <begin position="110"/>
        <end position="120"/>
    </location>
</feature>
<feature type="compositionally biased region" description="Low complexity" evidence="1">
    <location>
        <begin position="626"/>
        <end position="635"/>
    </location>
</feature>
<dbReference type="PANTHER" id="PTHR46085:SF3">
    <property type="entry name" value="ARF GTPASE ACTIVATING PROTEIN"/>
    <property type="match status" value="1"/>
</dbReference>
<feature type="compositionally biased region" description="Polar residues" evidence="1">
    <location>
        <begin position="321"/>
        <end position="357"/>
    </location>
</feature>
<feature type="region of interest" description="Disordered" evidence="1">
    <location>
        <begin position="549"/>
        <end position="568"/>
    </location>
</feature>
<feature type="compositionally biased region" description="Basic and acidic residues" evidence="1">
    <location>
        <begin position="50"/>
        <end position="76"/>
    </location>
</feature>
<dbReference type="PANTHER" id="PTHR46085">
    <property type="entry name" value="ARFGAP/RECO-RELATED"/>
    <property type="match status" value="1"/>
</dbReference>
<proteinExistence type="predicted"/>
<evidence type="ECO:0000256" key="1">
    <source>
        <dbReference type="SAM" id="MobiDB-lite"/>
    </source>
</evidence>